<evidence type="ECO:0000256" key="4">
    <source>
        <dbReference type="ARBA" id="ARBA00022989"/>
    </source>
</evidence>
<comment type="similarity">
    <text evidence="2">Belongs to the major facilitator superfamily. Sugar transporter (TC 2.A.1.1) family.</text>
</comment>
<keyword evidence="4 6" id="KW-1133">Transmembrane helix</keyword>
<proteinExistence type="inferred from homology"/>
<evidence type="ECO:0000256" key="6">
    <source>
        <dbReference type="SAM" id="Phobius"/>
    </source>
</evidence>
<dbReference type="SUPFAM" id="SSF103473">
    <property type="entry name" value="MFS general substrate transporter"/>
    <property type="match status" value="1"/>
</dbReference>
<organism evidence="8 9">
    <name type="scientific">Cerrena zonata</name>
    <dbReference type="NCBI Taxonomy" id="2478898"/>
    <lineage>
        <taxon>Eukaryota</taxon>
        <taxon>Fungi</taxon>
        <taxon>Dikarya</taxon>
        <taxon>Basidiomycota</taxon>
        <taxon>Agaricomycotina</taxon>
        <taxon>Agaricomycetes</taxon>
        <taxon>Polyporales</taxon>
        <taxon>Cerrenaceae</taxon>
        <taxon>Cerrena</taxon>
    </lineage>
</organism>
<dbReference type="EMBL" id="JASBNA010000004">
    <property type="protein sequence ID" value="KAK7692114.1"/>
    <property type="molecule type" value="Genomic_DNA"/>
</dbReference>
<dbReference type="GO" id="GO:0005351">
    <property type="term" value="F:carbohydrate:proton symporter activity"/>
    <property type="evidence" value="ECO:0007669"/>
    <property type="project" value="TreeGrafter"/>
</dbReference>
<protein>
    <recommendedName>
        <fullName evidence="7">Major facilitator superfamily (MFS) profile domain-containing protein</fullName>
    </recommendedName>
</protein>
<dbReference type="InterPro" id="IPR020846">
    <property type="entry name" value="MFS_dom"/>
</dbReference>
<dbReference type="AlphaFoldDB" id="A0AAW0GJY7"/>
<evidence type="ECO:0000256" key="2">
    <source>
        <dbReference type="ARBA" id="ARBA00010992"/>
    </source>
</evidence>
<evidence type="ECO:0000256" key="1">
    <source>
        <dbReference type="ARBA" id="ARBA00004141"/>
    </source>
</evidence>
<evidence type="ECO:0000259" key="7">
    <source>
        <dbReference type="PROSITE" id="PS50850"/>
    </source>
</evidence>
<dbReference type="InterPro" id="IPR036259">
    <property type="entry name" value="MFS_trans_sf"/>
</dbReference>
<dbReference type="InterPro" id="IPR050360">
    <property type="entry name" value="MFS_Sugar_Transporters"/>
</dbReference>
<keyword evidence="5 6" id="KW-0472">Membrane</keyword>
<dbReference type="Proteomes" id="UP001385951">
    <property type="component" value="Unassembled WGS sequence"/>
</dbReference>
<dbReference type="PANTHER" id="PTHR48022">
    <property type="entry name" value="PLASTIDIC GLUCOSE TRANSPORTER 4"/>
    <property type="match status" value="1"/>
</dbReference>
<dbReference type="InterPro" id="IPR005828">
    <property type="entry name" value="MFS_sugar_transport-like"/>
</dbReference>
<evidence type="ECO:0000256" key="3">
    <source>
        <dbReference type="ARBA" id="ARBA00022692"/>
    </source>
</evidence>
<accession>A0AAW0GJY7</accession>
<keyword evidence="9" id="KW-1185">Reference proteome</keyword>
<sequence>MGGPAAISSGGGQGYGHLIDSSRPWYKNKKLVRLNAWLVLLLITSSTNGYDGSMMNGLQSLTQWKAAFNYPTGGMLGLLNAIQNIGCLAAYPFSPYLMDGLGRRFAVGFGAAIMCAATVLQTASHSVGMFIGARFMIGFGLTFAAAAAPVLITEVAYPSQRAPATSLYNSLWFLGSIVAAWTTFGTFNIPTSWSWRIPSAIQATPSVAQVLLIWFVPESPRWLCSKGREAEALEILAYYHANGDAEDPLVEYEFEEIRAAIKFDREVAANVGWLSLIKTPGNRRRLRVMVAIAFFSQWSGNNLISYCGWIRRYSRLKY</sequence>
<feature type="transmembrane region" description="Helical" evidence="6">
    <location>
        <begin position="105"/>
        <end position="123"/>
    </location>
</feature>
<keyword evidence="3 6" id="KW-0812">Transmembrane</keyword>
<dbReference type="GO" id="GO:0016020">
    <property type="term" value="C:membrane"/>
    <property type="evidence" value="ECO:0007669"/>
    <property type="project" value="UniProtKB-SubCell"/>
</dbReference>
<feature type="transmembrane region" description="Helical" evidence="6">
    <location>
        <begin position="70"/>
        <end position="93"/>
    </location>
</feature>
<reference evidence="8 9" key="1">
    <citation type="submission" date="2022-09" db="EMBL/GenBank/DDBJ databases">
        <authorList>
            <person name="Palmer J.M."/>
        </authorList>
    </citation>
    <scope>NUCLEOTIDE SEQUENCE [LARGE SCALE GENOMIC DNA]</scope>
    <source>
        <strain evidence="8 9">DSM 7382</strain>
    </source>
</reference>
<name>A0AAW0GJY7_9APHY</name>
<feature type="transmembrane region" description="Helical" evidence="6">
    <location>
        <begin position="135"/>
        <end position="157"/>
    </location>
</feature>
<feature type="domain" description="Major facilitator superfamily (MFS) profile" evidence="7">
    <location>
        <begin position="37"/>
        <end position="318"/>
    </location>
</feature>
<dbReference type="PANTHER" id="PTHR48022:SF64">
    <property type="entry name" value="MAJOR FACILITATOR SUPERFAMILY (MFS) PROFILE DOMAIN-CONTAINING PROTEIN"/>
    <property type="match status" value="1"/>
</dbReference>
<dbReference type="Gene3D" id="1.20.1250.20">
    <property type="entry name" value="MFS general substrate transporter like domains"/>
    <property type="match status" value="1"/>
</dbReference>
<evidence type="ECO:0000313" key="9">
    <source>
        <dbReference type="Proteomes" id="UP001385951"/>
    </source>
</evidence>
<dbReference type="PROSITE" id="PS50850">
    <property type="entry name" value="MFS"/>
    <property type="match status" value="1"/>
</dbReference>
<comment type="subcellular location">
    <subcellularLocation>
        <location evidence="1">Membrane</location>
        <topology evidence="1">Multi-pass membrane protein</topology>
    </subcellularLocation>
</comment>
<evidence type="ECO:0000256" key="5">
    <source>
        <dbReference type="ARBA" id="ARBA00023136"/>
    </source>
</evidence>
<feature type="transmembrane region" description="Helical" evidence="6">
    <location>
        <begin position="169"/>
        <end position="189"/>
    </location>
</feature>
<gene>
    <name evidence="8" type="ORF">QCA50_003733</name>
</gene>
<dbReference type="Pfam" id="PF00083">
    <property type="entry name" value="Sugar_tr"/>
    <property type="match status" value="1"/>
</dbReference>
<evidence type="ECO:0000313" key="8">
    <source>
        <dbReference type="EMBL" id="KAK7692114.1"/>
    </source>
</evidence>
<comment type="caution">
    <text evidence="8">The sequence shown here is derived from an EMBL/GenBank/DDBJ whole genome shotgun (WGS) entry which is preliminary data.</text>
</comment>
<feature type="transmembrane region" description="Helical" evidence="6">
    <location>
        <begin position="31"/>
        <end position="50"/>
    </location>
</feature>